<dbReference type="InterPro" id="IPR044060">
    <property type="entry name" value="Bacterial_rp_domain"/>
</dbReference>
<feature type="binding site" evidence="4">
    <location>
        <position position="236"/>
    </location>
    <ligand>
        <name>substrate</name>
    </ligand>
</feature>
<keyword evidence="1 7" id="KW-0378">Hydrolase</keyword>
<dbReference type="GO" id="GO:0000272">
    <property type="term" value="P:polysaccharide catabolic process"/>
    <property type="evidence" value="ECO:0007669"/>
    <property type="project" value="TreeGrafter"/>
</dbReference>
<organism evidence="7 8">
    <name type="scientific">Adhaeribacter swui</name>
    <dbReference type="NCBI Taxonomy" id="2086471"/>
    <lineage>
        <taxon>Bacteria</taxon>
        <taxon>Pseudomonadati</taxon>
        <taxon>Bacteroidota</taxon>
        <taxon>Cytophagia</taxon>
        <taxon>Cytophagales</taxon>
        <taxon>Hymenobacteraceae</taxon>
        <taxon>Adhaeribacter</taxon>
    </lineage>
</organism>
<dbReference type="PANTHER" id="PTHR36845:SF1">
    <property type="entry name" value="HYDROLASE, PUTATIVE (AFU_ORTHOLOGUE AFUA_7G05090)-RELATED"/>
    <property type="match status" value="1"/>
</dbReference>
<dbReference type="AlphaFoldDB" id="A0A7G7G5P1"/>
<gene>
    <name evidence="7" type="ORF">HUW51_06930</name>
</gene>
<feature type="chain" id="PRO_5028927048" evidence="5">
    <location>
        <begin position="21"/>
        <end position="766"/>
    </location>
</feature>
<feature type="binding site" evidence="4">
    <location>
        <position position="252"/>
    </location>
    <ligand>
        <name>substrate</name>
    </ligand>
</feature>
<name>A0A7G7G5P1_9BACT</name>
<comment type="similarity">
    <text evidence="2">Belongs to the glycosyl hydrolase 88 family.</text>
</comment>
<keyword evidence="8" id="KW-1185">Reference proteome</keyword>
<dbReference type="Pfam" id="PF07470">
    <property type="entry name" value="Glyco_hydro_88"/>
    <property type="match status" value="1"/>
</dbReference>
<dbReference type="InterPro" id="IPR013783">
    <property type="entry name" value="Ig-like_fold"/>
</dbReference>
<evidence type="ECO:0000256" key="3">
    <source>
        <dbReference type="PIRSR" id="PIRSR610905-1"/>
    </source>
</evidence>
<dbReference type="Proteomes" id="UP000515237">
    <property type="component" value="Chromosome"/>
</dbReference>
<dbReference type="InterPro" id="IPR013378">
    <property type="entry name" value="InlB-like_B-rpt"/>
</dbReference>
<dbReference type="InterPro" id="IPR008928">
    <property type="entry name" value="6-hairpin_glycosidase_sf"/>
</dbReference>
<evidence type="ECO:0000256" key="5">
    <source>
        <dbReference type="SAM" id="SignalP"/>
    </source>
</evidence>
<dbReference type="InterPro" id="IPR010905">
    <property type="entry name" value="Glyco_hydro_88"/>
</dbReference>
<evidence type="ECO:0000313" key="8">
    <source>
        <dbReference type="Proteomes" id="UP000515237"/>
    </source>
</evidence>
<sequence length="766" mass="83900">MRVKLVLLFVFGFWWLTSNAQVAVDNAFGHIQTQTRHLLQEITLAQTPDRPDLLIPRSLTLTGTLKLVATKDWTSGFFPGSLWFLYEHTKDPFWLAQAQAYTAKLAPEQYDTGTHDVGFKIYCSYGTGYRLQPNATYRNAIIQAAKSLATRFNAKTGCIRSWDHSTNLFQYPVIIDNMMNLELLFAATRLTGDISYYNIAVSHANTTLLNHFRPDGSSWHVVDYDANTGQVLKKDTFQGYSSSSAWARGQAWALYSYTMCYRETKNPVYLQHAEKIAAFILNHPRLPVDLIPYWDFDAPLIPNEPRDASAAAIIASALYELSTYSTQASSYLATADKIMTTLSTQYISPAEQNRGFTLLHSTGHKPAGTEIDVPIIFAEYYYLEALMRREQPNTAPVLNPIGNKTITVGQTVSFTASATDANASQTKMYSLIKPPTGSSINSTTGVFSWKPTQAGTFPFTVKVTDTGSPVLTDEELVTVTVKPVPTYTLQVNVTTGGSVTKNPNQTSYPSGTTVTLTATPASGYRFTGWSGAATGTTNPLPITMTVNKSITANFTPAGPQVVSFTLMNATTDQPIRNLVANDVINLALVKNLNIRANTNPATTGRVVFSLSGAQTRNITETTTPYALFGDNTGNYNNWTPITGNYTLKATAYSAASGGTAGPPLTVSFKVENRAIASTILAVAYPVPTTIGQVQVNPGSAWQGEVVYTLVSEVGQTLATGELKLSEPTSQLEFNFSKHMPTRGIYYLHLHNKDSNQQKVVLRLMKE</sequence>
<feature type="domain" description="Bacterial repeat" evidence="6">
    <location>
        <begin position="487"/>
        <end position="556"/>
    </location>
</feature>
<feature type="binding site" evidence="4">
    <location>
        <position position="116"/>
    </location>
    <ligand>
        <name>substrate</name>
    </ligand>
</feature>
<dbReference type="EMBL" id="CP055156">
    <property type="protein sequence ID" value="QNF32475.1"/>
    <property type="molecule type" value="Genomic_DNA"/>
</dbReference>
<evidence type="ECO:0000256" key="1">
    <source>
        <dbReference type="ARBA" id="ARBA00022801"/>
    </source>
</evidence>
<evidence type="ECO:0000313" key="7">
    <source>
        <dbReference type="EMBL" id="QNF32475.1"/>
    </source>
</evidence>
<dbReference type="GO" id="GO:0016020">
    <property type="term" value="C:membrane"/>
    <property type="evidence" value="ECO:0007669"/>
    <property type="project" value="InterPro"/>
</dbReference>
<feature type="active site" description="Nucleophile" evidence="3">
    <location>
        <position position="116"/>
    </location>
</feature>
<feature type="signal peptide" evidence="5">
    <location>
        <begin position="1"/>
        <end position="20"/>
    </location>
</feature>
<feature type="binding site" evidence="4">
    <location>
        <position position="176"/>
    </location>
    <ligand>
        <name>substrate</name>
    </ligand>
</feature>
<feature type="active site" description="Proton donor" evidence="3">
    <location>
        <position position="176"/>
    </location>
</feature>
<proteinExistence type="inferred from homology"/>
<dbReference type="GO" id="GO:0052757">
    <property type="term" value="F:chondroitin hydrolase activity"/>
    <property type="evidence" value="ECO:0007669"/>
    <property type="project" value="TreeGrafter"/>
</dbReference>
<evidence type="ECO:0000256" key="4">
    <source>
        <dbReference type="PIRSR" id="PIRSR610905-2"/>
    </source>
</evidence>
<dbReference type="InterPro" id="IPR052369">
    <property type="entry name" value="UG_Glycosaminoglycan_Hydrolase"/>
</dbReference>
<protein>
    <submittedName>
        <fullName evidence="7">Glycoside hydrolase family 88 protein</fullName>
    </submittedName>
</protein>
<reference evidence="7 8" key="1">
    <citation type="journal article" date="2018" name="Int. J. Syst. Evol. Microbiol.">
        <title>Adhaeribacter swui sp. nov., isolated from wet mud.</title>
        <authorList>
            <person name="Kim D.U."/>
            <person name="Kim K.W."/>
            <person name="Kang M.S."/>
            <person name="Kim J.Y."/>
            <person name="Jang J.H."/>
            <person name="Kim M.K."/>
        </authorList>
    </citation>
    <scope>NUCLEOTIDE SEQUENCE [LARGE SCALE GENOMIC DNA]</scope>
    <source>
        <strain evidence="7 8">KCTC 52873</strain>
    </source>
</reference>
<dbReference type="CDD" id="cd11304">
    <property type="entry name" value="Cadherin_repeat"/>
    <property type="match status" value="1"/>
</dbReference>
<dbReference type="Gene3D" id="2.60.40.10">
    <property type="entry name" value="Immunoglobulins"/>
    <property type="match status" value="1"/>
</dbReference>
<dbReference type="NCBIfam" id="TIGR02543">
    <property type="entry name" value="List_Bact_rpt"/>
    <property type="match status" value="1"/>
</dbReference>
<dbReference type="Pfam" id="PF05345">
    <property type="entry name" value="He_PIG"/>
    <property type="match status" value="1"/>
</dbReference>
<keyword evidence="5" id="KW-0732">Signal</keyword>
<dbReference type="Pfam" id="PF18998">
    <property type="entry name" value="Flg_new_2"/>
    <property type="match status" value="1"/>
</dbReference>
<dbReference type="InterPro" id="IPR012341">
    <property type="entry name" value="6hp_glycosidase-like_sf"/>
</dbReference>
<dbReference type="InterPro" id="IPR015919">
    <property type="entry name" value="Cadherin-like_sf"/>
</dbReference>
<dbReference type="PANTHER" id="PTHR36845">
    <property type="entry name" value="HYDROLASE, PUTATIVE (AFU_ORTHOLOGUE AFUA_7G05090)-RELATED"/>
    <property type="match status" value="1"/>
</dbReference>
<dbReference type="GO" id="GO:0005509">
    <property type="term" value="F:calcium ion binding"/>
    <property type="evidence" value="ECO:0007669"/>
    <property type="project" value="InterPro"/>
</dbReference>
<dbReference type="SUPFAM" id="SSF49313">
    <property type="entry name" value="Cadherin-like"/>
    <property type="match status" value="1"/>
</dbReference>
<dbReference type="KEGG" id="aswu:HUW51_06930"/>
<dbReference type="RefSeq" id="WP_185273254.1">
    <property type="nucleotide sequence ID" value="NZ_CP055156.1"/>
</dbReference>
<accession>A0A7G7G5P1</accession>
<evidence type="ECO:0000256" key="2">
    <source>
        <dbReference type="ARBA" id="ARBA00038358"/>
    </source>
</evidence>
<feature type="binding site" evidence="4">
    <location>
        <position position="248"/>
    </location>
    <ligand>
        <name>substrate</name>
    </ligand>
</feature>
<evidence type="ECO:0000259" key="6">
    <source>
        <dbReference type="Pfam" id="PF18998"/>
    </source>
</evidence>
<dbReference type="SUPFAM" id="SSF48208">
    <property type="entry name" value="Six-hairpin glycosidases"/>
    <property type="match status" value="1"/>
</dbReference>
<dbReference type="Gene3D" id="1.50.10.10">
    <property type="match status" value="1"/>
</dbReference>